<reference evidence="1" key="1">
    <citation type="submission" date="2021-02" db="EMBL/GenBank/DDBJ databases">
        <authorList>
            <consortium name="DOE Joint Genome Institute"/>
            <person name="Ahrendt S."/>
            <person name="Looney B.P."/>
            <person name="Miyauchi S."/>
            <person name="Morin E."/>
            <person name="Drula E."/>
            <person name="Courty P.E."/>
            <person name="Chicoki N."/>
            <person name="Fauchery L."/>
            <person name="Kohler A."/>
            <person name="Kuo A."/>
            <person name="Labutti K."/>
            <person name="Pangilinan J."/>
            <person name="Lipzen A."/>
            <person name="Riley R."/>
            <person name="Andreopoulos W."/>
            <person name="He G."/>
            <person name="Johnson J."/>
            <person name="Barry K.W."/>
            <person name="Grigoriev I.V."/>
            <person name="Nagy L."/>
            <person name="Hibbett D."/>
            <person name="Henrissat B."/>
            <person name="Matheny P.B."/>
            <person name="Labbe J."/>
            <person name="Martin F."/>
        </authorList>
    </citation>
    <scope>NUCLEOTIDE SEQUENCE</scope>
    <source>
        <strain evidence="1">FP105234-sp</strain>
    </source>
</reference>
<accession>A0ACB8RSP1</accession>
<dbReference type="Proteomes" id="UP000814033">
    <property type="component" value="Unassembled WGS sequence"/>
</dbReference>
<gene>
    <name evidence="1" type="ORF">FA95DRAFT_1278845</name>
</gene>
<reference evidence="1" key="2">
    <citation type="journal article" date="2022" name="New Phytol.">
        <title>Evolutionary transition to the ectomycorrhizal habit in the genomes of a hyperdiverse lineage of mushroom-forming fungi.</title>
        <authorList>
            <person name="Looney B."/>
            <person name="Miyauchi S."/>
            <person name="Morin E."/>
            <person name="Drula E."/>
            <person name="Courty P.E."/>
            <person name="Kohler A."/>
            <person name="Kuo A."/>
            <person name="LaButti K."/>
            <person name="Pangilinan J."/>
            <person name="Lipzen A."/>
            <person name="Riley R."/>
            <person name="Andreopoulos W."/>
            <person name="He G."/>
            <person name="Johnson J."/>
            <person name="Nolan M."/>
            <person name="Tritt A."/>
            <person name="Barry K.W."/>
            <person name="Grigoriev I.V."/>
            <person name="Nagy L.G."/>
            <person name="Hibbett D."/>
            <person name="Henrissat B."/>
            <person name="Matheny P.B."/>
            <person name="Labbe J."/>
            <person name="Martin F.M."/>
        </authorList>
    </citation>
    <scope>NUCLEOTIDE SEQUENCE</scope>
    <source>
        <strain evidence="1">FP105234-sp</strain>
    </source>
</reference>
<evidence type="ECO:0000313" key="2">
    <source>
        <dbReference type="Proteomes" id="UP000814033"/>
    </source>
</evidence>
<proteinExistence type="predicted"/>
<sequence length="216" mass="23287">MHPFHMEVTSPSPSRQLLEGPGLDTLSSQDVIYTLGPTAREFGRLFGFRKTARRNRDGLRVTSSAARRPAANRTFRTVATLEAVRHLVPSFDTAQNVGADRTHVTPDAGGAPSVSRAVITGGDASCPPSCVHVFAVLIQGHSYAYVGLITYKVVGLVAIQGLRGAFDRRFRSIGKRGAIKPGTERLGALFFPSSRVMNSTLSSIPFCLHAYSMRSA</sequence>
<keyword evidence="2" id="KW-1185">Reference proteome</keyword>
<evidence type="ECO:0000313" key="1">
    <source>
        <dbReference type="EMBL" id="KAI0047194.1"/>
    </source>
</evidence>
<dbReference type="EMBL" id="MU275909">
    <property type="protein sequence ID" value="KAI0047194.1"/>
    <property type="molecule type" value="Genomic_DNA"/>
</dbReference>
<protein>
    <submittedName>
        <fullName evidence="1">Uncharacterized protein</fullName>
    </submittedName>
</protein>
<organism evidence="1 2">
    <name type="scientific">Auriscalpium vulgare</name>
    <dbReference type="NCBI Taxonomy" id="40419"/>
    <lineage>
        <taxon>Eukaryota</taxon>
        <taxon>Fungi</taxon>
        <taxon>Dikarya</taxon>
        <taxon>Basidiomycota</taxon>
        <taxon>Agaricomycotina</taxon>
        <taxon>Agaricomycetes</taxon>
        <taxon>Russulales</taxon>
        <taxon>Auriscalpiaceae</taxon>
        <taxon>Auriscalpium</taxon>
    </lineage>
</organism>
<name>A0ACB8RSP1_9AGAM</name>
<comment type="caution">
    <text evidence="1">The sequence shown here is derived from an EMBL/GenBank/DDBJ whole genome shotgun (WGS) entry which is preliminary data.</text>
</comment>